<dbReference type="SUPFAM" id="SSF50475">
    <property type="entry name" value="FMN-binding split barrel"/>
    <property type="match status" value="1"/>
</dbReference>
<gene>
    <name evidence="1" type="ORF">GY22_07915</name>
</gene>
<comment type="caution">
    <text evidence="1">The sequence shown here is derived from an EMBL/GenBank/DDBJ whole genome shotgun (WGS) entry which is preliminary data.</text>
</comment>
<sequence length="155" mass="17106">MTDTHGNHVEELAVNSCWDLLRDAGVGRLAVWVEDHPDIFPINFVVDHGTLVFRSAEGTKVAGALTDVPVAVEIDGYDEPAGKAWSVVVKGRAERIQQVQELTDTLDLPLFPWQAGRKGIFVRVVPSLVTGRRFPVADPEVWRTPLSGVRRSPDE</sequence>
<dbReference type="AlphaFoldDB" id="A0A0A6VSJ9"/>
<evidence type="ECO:0000313" key="1">
    <source>
        <dbReference type="EMBL" id="KHD97636.1"/>
    </source>
</evidence>
<dbReference type="InterPro" id="IPR012349">
    <property type="entry name" value="Split_barrel_FMN-bd"/>
</dbReference>
<name>A0A0A6VSJ9_KOCRO</name>
<dbReference type="Gene3D" id="2.30.110.10">
    <property type="entry name" value="Electron Transport, Fmn-binding Protein, Chain A"/>
    <property type="match status" value="1"/>
</dbReference>
<evidence type="ECO:0000313" key="2">
    <source>
        <dbReference type="Proteomes" id="UP000030466"/>
    </source>
</evidence>
<dbReference type="OrthoDB" id="7062584at2"/>
<proteinExistence type="predicted"/>
<organism evidence="1 2">
    <name type="scientific">Kocuria rosea subsp. polaris</name>
    <dbReference type="NCBI Taxonomy" id="136273"/>
    <lineage>
        <taxon>Bacteria</taxon>
        <taxon>Bacillati</taxon>
        <taxon>Actinomycetota</taxon>
        <taxon>Actinomycetes</taxon>
        <taxon>Micrococcales</taxon>
        <taxon>Micrococcaceae</taxon>
        <taxon>Kocuria</taxon>
    </lineage>
</organism>
<dbReference type="InterPro" id="IPR024747">
    <property type="entry name" value="Pyridox_Oxase-rel"/>
</dbReference>
<reference evidence="1 2" key="1">
    <citation type="journal article" date="2003" name="Int. J. Syst. Evol. Microbiol.">
        <title>Kocuria polaris sp. nov., an orange-pigmented psychrophilic bacterium isolated from an Antarctic cyanobacterial mat sample.</title>
        <authorList>
            <person name="Reddy G.S."/>
            <person name="Prakash J.S."/>
            <person name="Prabahar V."/>
            <person name="Matsumoto G.I."/>
            <person name="Stackebrandt E."/>
            <person name="Shivaji S."/>
        </authorList>
    </citation>
    <scope>NUCLEOTIDE SEQUENCE [LARGE SCALE GENOMIC DNA]</scope>
    <source>
        <strain evidence="1 2">CMS 76or</strain>
    </source>
</reference>
<accession>A0A0A6VSJ9</accession>
<protein>
    <submittedName>
        <fullName evidence="1">Flavin-nucleotide-binding protein</fullName>
    </submittedName>
</protein>
<dbReference type="EMBL" id="JSUH01000006">
    <property type="protein sequence ID" value="KHD97636.1"/>
    <property type="molecule type" value="Genomic_DNA"/>
</dbReference>
<dbReference type="RefSeq" id="WP_017832125.1">
    <property type="nucleotide sequence ID" value="NZ_JSUH01000006.1"/>
</dbReference>
<dbReference type="Pfam" id="PF12900">
    <property type="entry name" value="Pyridox_ox_2"/>
    <property type="match status" value="1"/>
</dbReference>
<dbReference type="Proteomes" id="UP000030466">
    <property type="component" value="Unassembled WGS sequence"/>
</dbReference>
<keyword evidence="2" id="KW-1185">Reference proteome</keyword>